<feature type="transmembrane region" description="Helical" evidence="5">
    <location>
        <begin position="77"/>
        <end position="100"/>
    </location>
</feature>
<evidence type="ECO:0000256" key="5">
    <source>
        <dbReference type="SAM" id="Phobius"/>
    </source>
</evidence>
<accession>A0A0C2EC98</accession>
<dbReference type="EMBL" id="JWJD01000004">
    <property type="protein sequence ID" value="KIH76198.1"/>
    <property type="molecule type" value="Genomic_DNA"/>
</dbReference>
<protein>
    <submittedName>
        <fullName evidence="7">DoxX family protein</fullName>
    </submittedName>
</protein>
<gene>
    <name evidence="7" type="ORF">GFER_11165</name>
</gene>
<keyword evidence="2 5" id="KW-0812">Transmembrane</keyword>
<keyword evidence="4 5" id="KW-0472">Membrane</keyword>
<comment type="subcellular location">
    <subcellularLocation>
        <location evidence="1">Membrane</location>
        <topology evidence="1">Multi-pass membrane protein</topology>
    </subcellularLocation>
</comment>
<feature type="transmembrane region" description="Helical" evidence="5">
    <location>
        <begin position="49"/>
        <end position="70"/>
    </location>
</feature>
<dbReference type="Pfam" id="PF07291">
    <property type="entry name" value="MauE"/>
    <property type="match status" value="1"/>
</dbReference>
<name>A0A0C2EC98_9BACT</name>
<feature type="domain" description="Methylamine utilisation protein MauE" evidence="6">
    <location>
        <begin position="8"/>
        <end position="136"/>
    </location>
</feature>
<feature type="transmembrane region" description="Helical" evidence="5">
    <location>
        <begin position="12"/>
        <end position="29"/>
    </location>
</feature>
<comment type="caution">
    <text evidence="7">The sequence shown here is derived from an EMBL/GenBank/DDBJ whole genome shotgun (WGS) entry which is preliminary data.</text>
</comment>
<sequence length="146" mass="15672">MTLSLKTSIYHLARLSLGGIFLYAGWIKAADVTAFAGSVANYQILPYSWNFLVAATLPYVEILAGILLILNQRVRPAALVIGGLNLVFIIVLATVIARGLDIDCGCFNPGGDGHTSALEALIRDLGIMVLVVATWWLRGDQVKESA</sequence>
<reference evidence="7 8" key="1">
    <citation type="submission" date="2014-12" db="EMBL/GenBank/DDBJ databases">
        <title>Genomes of Geoalkalibacter ferrihydriticus and Geoalkalibacter subterraneus, two haloalkaliphilic metal-reducing members of the Geobacteraceae.</title>
        <authorList>
            <person name="Badalamenti J.P."/>
            <person name="Torres C.I."/>
            <person name="Krajmalnik-Brown R."/>
            <person name="Bond D.R."/>
        </authorList>
    </citation>
    <scope>NUCLEOTIDE SEQUENCE [LARGE SCALE GENOMIC DNA]</scope>
    <source>
        <strain evidence="7 8">DSM 17813</strain>
    </source>
</reference>
<keyword evidence="8" id="KW-1185">Reference proteome</keyword>
<evidence type="ECO:0000256" key="1">
    <source>
        <dbReference type="ARBA" id="ARBA00004141"/>
    </source>
</evidence>
<dbReference type="GO" id="GO:0016020">
    <property type="term" value="C:membrane"/>
    <property type="evidence" value="ECO:0007669"/>
    <property type="project" value="UniProtKB-SubCell"/>
</dbReference>
<dbReference type="RefSeq" id="WP_040099657.1">
    <property type="nucleotide sequence ID" value="NZ_JWJD01000004.1"/>
</dbReference>
<evidence type="ECO:0000256" key="2">
    <source>
        <dbReference type="ARBA" id="ARBA00022692"/>
    </source>
</evidence>
<organism evidence="7 8">
    <name type="scientific">Geoalkalibacter ferrihydriticus DSM 17813</name>
    <dbReference type="NCBI Taxonomy" id="1121915"/>
    <lineage>
        <taxon>Bacteria</taxon>
        <taxon>Pseudomonadati</taxon>
        <taxon>Thermodesulfobacteriota</taxon>
        <taxon>Desulfuromonadia</taxon>
        <taxon>Desulfuromonadales</taxon>
        <taxon>Geoalkalibacteraceae</taxon>
        <taxon>Geoalkalibacter</taxon>
    </lineage>
</organism>
<dbReference type="Proteomes" id="UP000035068">
    <property type="component" value="Unassembled WGS sequence"/>
</dbReference>
<dbReference type="GO" id="GO:0030416">
    <property type="term" value="P:methylamine metabolic process"/>
    <property type="evidence" value="ECO:0007669"/>
    <property type="project" value="InterPro"/>
</dbReference>
<feature type="transmembrane region" description="Helical" evidence="5">
    <location>
        <begin position="120"/>
        <end position="137"/>
    </location>
</feature>
<proteinExistence type="predicted"/>
<dbReference type="AlphaFoldDB" id="A0A0C2EC98"/>
<evidence type="ECO:0000256" key="4">
    <source>
        <dbReference type="ARBA" id="ARBA00023136"/>
    </source>
</evidence>
<evidence type="ECO:0000256" key="3">
    <source>
        <dbReference type="ARBA" id="ARBA00022989"/>
    </source>
</evidence>
<evidence type="ECO:0000259" key="6">
    <source>
        <dbReference type="Pfam" id="PF07291"/>
    </source>
</evidence>
<evidence type="ECO:0000313" key="8">
    <source>
        <dbReference type="Proteomes" id="UP000035068"/>
    </source>
</evidence>
<dbReference type="InterPro" id="IPR009908">
    <property type="entry name" value="Methylamine_util_MauE"/>
</dbReference>
<evidence type="ECO:0000313" key="7">
    <source>
        <dbReference type="EMBL" id="KIH76198.1"/>
    </source>
</evidence>
<dbReference type="UniPathway" id="UPA00895"/>
<keyword evidence="3 5" id="KW-1133">Transmembrane helix</keyword>